<keyword evidence="3" id="KW-0479">Metal-binding</keyword>
<protein>
    <recommendedName>
        <fullName evidence="6">Glycosyltransferase family 8 protein</fullName>
    </recommendedName>
</protein>
<evidence type="ECO:0008006" key="6">
    <source>
        <dbReference type="Google" id="ProtNLM"/>
    </source>
</evidence>
<evidence type="ECO:0000313" key="5">
    <source>
        <dbReference type="Proteomes" id="UP001387293"/>
    </source>
</evidence>
<dbReference type="PANTHER" id="PTHR13778">
    <property type="entry name" value="GLYCOSYLTRANSFERASE 8 DOMAIN-CONTAINING PROTEIN"/>
    <property type="match status" value="1"/>
</dbReference>
<keyword evidence="5" id="KW-1185">Reference proteome</keyword>
<keyword evidence="1" id="KW-0328">Glycosyltransferase</keyword>
<organism evidence="4 5">
    <name type="scientific">Mesorhizobium salmacidum</name>
    <dbReference type="NCBI Taxonomy" id="3015171"/>
    <lineage>
        <taxon>Bacteria</taxon>
        <taxon>Pseudomonadati</taxon>
        <taxon>Pseudomonadota</taxon>
        <taxon>Alphaproteobacteria</taxon>
        <taxon>Hyphomicrobiales</taxon>
        <taxon>Phyllobacteriaceae</taxon>
        <taxon>Mesorhizobium</taxon>
    </lineage>
</organism>
<dbReference type="SUPFAM" id="SSF53448">
    <property type="entry name" value="Nucleotide-diphospho-sugar transferases"/>
    <property type="match status" value="1"/>
</dbReference>
<evidence type="ECO:0000313" key="4">
    <source>
        <dbReference type="EMBL" id="MEI9407196.1"/>
    </source>
</evidence>
<evidence type="ECO:0000256" key="3">
    <source>
        <dbReference type="ARBA" id="ARBA00022723"/>
    </source>
</evidence>
<proteinExistence type="predicted"/>
<dbReference type="InterPro" id="IPR050748">
    <property type="entry name" value="Glycosyltrans_8_dom-fam"/>
</dbReference>
<evidence type="ECO:0000256" key="1">
    <source>
        <dbReference type="ARBA" id="ARBA00022676"/>
    </source>
</evidence>
<accession>A0ABU8KNC3</accession>
<name>A0ABU8KNC3_9HYPH</name>
<dbReference type="Proteomes" id="UP001387293">
    <property type="component" value="Unassembled WGS sequence"/>
</dbReference>
<dbReference type="EMBL" id="JAPYKS010000001">
    <property type="protein sequence ID" value="MEI9407196.1"/>
    <property type="molecule type" value="Genomic_DNA"/>
</dbReference>
<reference evidence="4 5" key="1">
    <citation type="submission" date="2022-12" db="EMBL/GenBank/DDBJ databases">
        <authorList>
            <person name="Muema E."/>
        </authorList>
    </citation>
    <scope>NUCLEOTIDE SEQUENCE [LARGE SCALE GENOMIC DNA]</scope>
    <source>
        <strain evidence="5">1326</strain>
    </source>
</reference>
<dbReference type="PANTHER" id="PTHR13778:SF47">
    <property type="entry name" value="LIPOPOLYSACCHARIDE 1,3-GALACTOSYLTRANSFERASE"/>
    <property type="match status" value="1"/>
</dbReference>
<comment type="caution">
    <text evidence="4">The sequence shown here is derived from an EMBL/GenBank/DDBJ whole genome shotgun (WGS) entry which is preliminary data.</text>
</comment>
<dbReference type="InterPro" id="IPR029044">
    <property type="entry name" value="Nucleotide-diphossugar_trans"/>
</dbReference>
<keyword evidence="2" id="KW-0808">Transferase</keyword>
<sequence>MKGKKHDTAVVFVTDNGYLGPSLLAALQLTAQGIDALADIIIYTVGVDPALIDTLQNRAGRALSFIALPDTSYVPPDGVAFAKNHVPVTALARLVIADHLPSQYRNIVYLDGDIQIVGDIAPLVRHRVRDGWIAAGRGSAWLDPDDRLGLNPKGYFDVLAGATRQSYFNSGVLACNRDTWAIYGPKALNAFFSNGDTFIRHDQSALNAVFEQNVEPLSPAYNFHNVYAKLKCHGILAPKIIHFTGPAKPWKAAVPPWGWRFHKSYTDLMERFPELASVFKVEPYAPQPTPGLRARISTLRGARTRISQRRAFRAYVKRDFFAVR</sequence>
<dbReference type="Gene3D" id="3.90.550.10">
    <property type="entry name" value="Spore Coat Polysaccharide Biosynthesis Protein SpsA, Chain A"/>
    <property type="match status" value="1"/>
</dbReference>
<dbReference type="InterPro" id="IPR002495">
    <property type="entry name" value="Glyco_trans_8"/>
</dbReference>
<evidence type="ECO:0000256" key="2">
    <source>
        <dbReference type="ARBA" id="ARBA00022679"/>
    </source>
</evidence>
<dbReference type="RefSeq" id="WP_337104488.1">
    <property type="nucleotide sequence ID" value="NZ_JAPYKS010000001.1"/>
</dbReference>
<dbReference type="Pfam" id="PF01501">
    <property type="entry name" value="Glyco_transf_8"/>
    <property type="match status" value="1"/>
</dbReference>
<gene>
    <name evidence="4" type="ORF">O7A60_00190</name>
</gene>